<evidence type="ECO:0000313" key="5">
    <source>
        <dbReference type="Proteomes" id="UP000244908"/>
    </source>
</evidence>
<accession>A0A2Y9TV32</accession>
<dbReference type="PROSITE" id="PS00671">
    <property type="entry name" value="D_2_HYDROXYACID_DH_3"/>
    <property type="match status" value="1"/>
</dbReference>
<keyword evidence="2" id="KW-0520">NAD</keyword>
<gene>
    <name evidence="4" type="ORF">HYN51_02560</name>
</gene>
<dbReference type="OrthoDB" id="9787219at2"/>
<dbReference type="NCBIfam" id="NF012013">
    <property type="entry name" value="PRK15469.1"/>
    <property type="match status" value="1"/>
</dbReference>
<dbReference type="InterPro" id="IPR029753">
    <property type="entry name" value="D-isomer_DH_CS"/>
</dbReference>
<dbReference type="RefSeq" id="WP_108899631.1">
    <property type="nucleotide sequence ID" value="NZ_CP029185.2"/>
</dbReference>
<evidence type="ECO:0000259" key="3">
    <source>
        <dbReference type="Pfam" id="PF02826"/>
    </source>
</evidence>
<dbReference type="InterPro" id="IPR036291">
    <property type="entry name" value="NAD(P)-bd_dom_sf"/>
</dbReference>
<dbReference type="GO" id="GO:0051287">
    <property type="term" value="F:NAD binding"/>
    <property type="evidence" value="ECO:0007669"/>
    <property type="project" value="InterPro"/>
</dbReference>
<evidence type="ECO:0000256" key="2">
    <source>
        <dbReference type="ARBA" id="ARBA00023027"/>
    </source>
</evidence>
<sequence>MNILFYHPYNDAKPYLEGIPARLPNAKIRVWQPGDNQPADYAIVWLPPYEMLTGRKDLKAVFSLGAGVDAIVAQLGERPDMLASGVPLVRLEDAGMARQMEEYACATVLRYFRRLDDYQRLQQQSRWQFLEPYNYENFIIGVMGLGILGTRVAQRLASFGFSVRGWSRSKKQIEGVETYHAEQLSDFLNQTRLIVNLLPRTSETQGILNKALFGQLQKGAYLINIARGAHLVEADLLEALDSGQLKAATLDVFASEPLSRQHVFWQRSEITITPHISAITQPQITMDQICSRLQAFQAGESISGIVDMTKGY</sequence>
<name>A0A2Y9TV32_9GAMM</name>
<dbReference type="CDD" id="cd12164">
    <property type="entry name" value="GDH_like_2"/>
    <property type="match status" value="1"/>
</dbReference>
<keyword evidence="1" id="KW-0560">Oxidoreductase</keyword>
<reference evidence="4 5" key="1">
    <citation type="journal article" date="2019" name="Int. J. Syst. Evol. Microbiol.">
        <title>Limnobaculum parvum gen. nov., sp. nov., isolated from a freshwater lake.</title>
        <authorList>
            <person name="Baek C."/>
            <person name="Shin S.K."/>
            <person name="Yi H."/>
        </authorList>
    </citation>
    <scope>NUCLEOTIDE SEQUENCE [LARGE SCALE GENOMIC DNA]</scope>
    <source>
        <strain evidence="4 5">HYN0051</strain>
    </source>
</reference>
<dbReference type="Gene3D" id="3.40.50.720">
    <property type="entry name" value="NAD(P)-binding Rossmann-like Domain"/>
    <property type="match status" value="2"/>
</dbReference>
<dbReference type="KEGG" id="lpv:HYN51_02560"/>
<dbReference type="PANTHER" id="PTHR43333">
    <property type="entry name" value="2-HACID_DH_C DOMAIN-CONTAINING PROTEIN"/>
    <property type="match status" value="1"/>
</dbReference>
<dbReference type="Proteomes" id="UP000244908">
    <property type="component" value="Chromosome"/>
</dbReference>
<proteinExistence type="predicted"/>
<dbReference type="SUPFAM" id="SSF51735">
    <property type="entry name" value="NAD(P)-binding Rossmann-fold domains"/>
    <property type="match status" value="1"/>
</dbReference>
<dbReference type="AlphaFoldDB" id="A0A2Y9TV32"/>
<dbReference type="GO" id="GO:0016616">
    <property type="term" value="F:oxidoreductase activity, acting on the CH-OH group of donors, NAD or NADP as acceptor"/>
    <property type="evidence" value="ECO:0007669"/>
    <property type="project" value="UniProtKB-ARBA"/>
</dbReference>
<protein>
    <submittedName>
        <fullName evidence="4">Glyoxylate/hydroxypyruvate reductase GhrA</fullName>
    </submittedName>
</protein>
<keyword evidence="5" id="KW-1185">Reference proteome</keyword>
<organism evidence="4 5">
    <name type="scientific">Limnobaculum parvum</name>
    <dbReference type="NCBI Taxonomy" id="2172103"/>
    <lineage>
        <taxon>Bacteria</taxon>
        <taxon>Pseudomonadati</taxon>
        <taxon>Pseudomonadota</taxon>
        <taxon>Gammaproteobacteria</taxon>
        <taxon>Enterobacterales</taxon>
        <taxon>Budviciaceae</taxon>
        <taxon>Limnobaculum</taxon>
    </lineage>
</organism>
<dbReference type="InterPro" id="IPR006140">
    <property type="entry name" value="D-isomer_DH_NAD-bd"/>
</dbReference>
<dbReference type="PANTHER" id="PTHR43333:SF1">
    <property type="entry name" value="D-ISOMER SPECIFIC 2-HYDROXYACID DEHYDROGENASE NAD-BINDING DOMAIN-CONTAINING PROTEIN"/>
    <property type="match status" value="1"/>
</dbReference>
<evidence type="ECO:0000256" key="1">
    <source>
        <dbReference type="ARBA" id="ARBA00023002"/>
    </source>
</evidence>
<evidence type="ECO:0000313" key="4">
    <source>
        <dbReference type="EMBL" id="AWH87543.1"/>
    </source>
</evidence>
<dbReference type="Pfam" id="PF02826">
    <property type="entry name" value="2-Hacid_dh_C"/>
    <property type="match status" value="1"/>
</dbReference>
<dbReference type="EMBL" id="CP029185">
    <property type="protein sequence ID" value="AWH87543.1"/>
    <property type="molecule type" value="Genomic_DNA"/>
</dbReference>
<feature type="domain" description="D-isomer specific 2-hydroxyacid dehydrogenase NAD-binding" evidence="3">
    <location>
        <begin position="106"/>
        <end position="277"/>
    </location>
</feature>